<gene>
    <name evidence="1" type="ORF">FGO68_gene10448</name>
</gene>
<proteinExistence type="predicted"/>
<comment type="caution">
    <text evidence="1">The sequence shown here is derived from an EMBL/GenBank/DDBJ whole genome shotgun (WGS) entry which is preliminary data.</text>
</comment>
<protein>
    <submittedName>
        <fullName evidence="1">Uncharacterized protein</fullName>
    </submittedName>
</protein>
<dbReference type="AlphaFoldDB" id="A0A8J8P3J8"/>
<dbReference type="EMBL" id="RRYP01000840">
    <property type="protein sequence ID" value="TNV86776.1"/>
    <property type="molecule type" value="Genomic_DNA"/>
</dbReference>
<accession>A0A8J8P3J8</accession>
<dbReference type="Proteomes" id="UP000785679">
    <property type="component" value="Unassembled WGS sequence"/>
</dbReference>
<sequence length="86" mass="10238">MDGQVVEEVVELRIKKETYHWRQLPEQLSKGKISEYDFNQFRGPKQGEDLQVQCRNSLLLLFEQHFHHQHIFVSPSILCYLLVALQ</sequence>
<organism evidence="1 2">
    <name type="scientific">Halteria grandinella</name>
    <dbReference type="NCBI Taxonomy" id="5974"/>
    <lineage>
        <taxon>Eukaryota</taxon>
        <taxon>Sar</taxon>
        <taxon>Alveolata</taxon>
        <taxon>Ciliophora</taxon>
        <taxon>Intramacronucleata</taxon>
        <taxon>Spirotrichea</taxon>
        <taxon>Stichotrichia</taxon>
        <taxon>Sporadotrichida</taxon>
        <taxon>Halteriidae</taxon>
        <taxon>Halteria</taxon>
    </lineage>
</organism>
<name>A0A8J8P3J8_HALGN</name>
<evidence type="ECO:0000313" key="1">
    <source>
        <dbReference type="EMBL" id="TNV86776.1"/>
    </source>
</evidence>
<evidence type="ECO:0000313" key="2">
    <source>
        <dbReference type="Proteomes" id="UP000785679"/>
    </source>
</evidence>
<reference evidence="1" key="1">
    <citation type="submission" date="2019-06" db="EMBL/GenBank/DDBJ databases">
        <authorList>
            <person name="Zheng W."/>
        </authorList>
    </citation>
    <scope>NUCLEOTIDE SEQUENCE</scope>
    <source>
        <strain evidence="1">QDHG01</strain>
    </source>
</reference>
<keyword evidence="2" id="KW-1185">Reference proteome</keyword>